<keyword evidence="2" id="KW-0472">Membrane</keyword>
<keyword evidence="2" id="KW-0812">Transmembrane</keyword>
<sequence length="244" mass="27446">MAFRRDRVKPTHYPRLPFHAIRTVQLLSSIVVSSIMFYFLRELARDNFRLPWTFILLMSVSILTILALSGTIVLHCFYGLNPILNVVLNSSLALLWAVSFSLLSWWSSGTLAHVCSKDNWDNEVGISVCRLYKALFSFGLLGLVSTLVALILDVRVQRQATIRGRFRQLGMTPVNAKSNTMHGQGVEHGDDEANPNPAALGRNKNQKRGGDGYVLPEEQYVYGDDTTYHGAAGQVERRSMEERM</sequence>
<protein>
    <recommendedName>
        <fullName evidence="5">MARVEL domain-containing protein</fullName>
    </recommendedName>
</protein>
<keyword evidence="2" id="KW-1133">Transmembrane helix</keyword>
<dbReference type="AlphaFoldDB" id="A0A9P4H7Z2"/>
<organism evidence="3 4">
    <name type="scientific">Setomelanomma holmii</name>
    <dbReference type="NCBI Taxonomy" id="210430"/>
    <lineage>
        <taxon>Eukaryota</taxon>
        <taxon>Fungi</taxon>
        <taxon>Dikarya</taxon>
        <taxon>Ascomycota</taxon>
        <taxon>Pezizomycotina</taxon>
        <taxon>Dothideomycetes</taxon>
        <taxon>Pleosporomycetidae</taxon>
        <taxon>Pleosporales</taxon>
        <taxon>Pleosporineae</taxon>
        <taxon>Phaeosphaeriaceae</taxon>
        <taxon>Setomelanomma</taxon>
    </lineage>
</organism>
<feature type="transmembrane region" description="Helical" evidence="2">
    <location>
        <begin position="134"/>
        <end position="156"/>
    </location>
</feature>
<evidence type="ECO:0000313" key="4">
    <source>
        <dbReference type="Proteomes" id="UP000799777"/>
    </source>
</evidence>
<dbReference type="PANTHER" id="PTHR39608:SF1">
    <property type="entry name" value="INTEGRAL MEMBRANE PROTEIN (AFU_ORTHOLOGUE AFUA_5G08640)"/>
    <property type="match status" value="1"/>
</dbReference>
<dbReference type="Proteomes" id="UP000799777">
    <property type="component" value="Unassembled WGS sequence"/>
</dbReference>
<keyword evidence="4" id="KW-1185">Reference proteome</keyword>
<comment type="caution">
    <text evidence="3">The sequence shown here is derived from an EMBL/GenBank/DDBJ whole genome shotgun (WGS) entry which is preliminary data.</text>
</comment>
<evidence type="ECO:0000313" key="3">
    <source>
        <dbReference type="EMBL" id="KAF2029798.1"/>
    </source>
</evidence>
<name>A0A9P4H7Z2_9PLEO</name>
<feature type="region of interest" description="Disordered" evidence="1">
    <location>
        <begin position="178"/>
        <end position="211"/>
    </location>
</feature>
<accession>A0A9P4H7Z2</accession>
<feature type="transmembrane region" description="Helical" evidence="2">
    <location>
        <begin position="20"/>
        <end position="40"/>
    </location>
</feature>
<proteinExistence type="predicted"/>
<gene>
    <name evidence="3" type="ORF">EK21DRAFT_112474</name>
</gene>
<dbReference type="PANTHER" id="PTHR39608">
    <property type="entry name" value="INTEGRAL MEMBRANE PROTEIN (AFU_ORTHOLOGUE AFUA_5G08640)"/>
    <property type="match status" value="1"/>
</dbReference>
<feature type="transmembrane region" description="Helical" evidence="2">
    <location>
        <begin position="92"/>
        <end position="114"/>
    </location>
</feature>
<reference evidence="3" key="1">
    <citation type="journal article" date="2020" name="Stud. Mycol.">
        <title>101 Dothideomycetes genomes: a test case for predicting lifestyles and emergence of pathogens.</title>
        <authorList>
            <person name="Haridas S."/>
            <person name="Albert R."/>
            <person name="Binder M."/>
            <person name="Bloem J."/>
            <person name="Labutti K."/>
            <person name="Salamov A."/>
            <person name="Andreopoulos B."/>
            <person name="Baker S."/>
            <person name="Barry K."/>
            <person name="Bills G."/>
            <person name="Bluhm B."/>
            <person name="Cannon C."/>
            <person name="Castanera R."/>
            <person name="Culley D."/>
            <person name="Daum C."/>
            <person name="Ezra D."/>
            <person name="Gonzalez J."/>
            <person name="Henrissat B."/>
            <person name="Kuo A."/>
            <person name="Liang C."/>
            <person name="Lipzen A."/>
            <person name="Lutzoni F."/>
            <person name="Magnuson J."/>
            <person name="Mondo S."/>
            <person name="Nolan M."/>
            <person name="Ohm R."/>
            <person name="Pangilinan J."/>
            <person name="Park H.-J."/>
            <person name="Ramirez L."/>
            <person name="Alfaro M."/>
            <person name="Sun H."/>
            <person name="Tritt A."/>
            <person name="Yoshinaga Y."/>
            <person name="Zwiers L.-H."/>
            <person name="Turgeon B."/>
            <person name="Goodwin S."/>
            <person name="Spatafora J."/>
            <person name="Crous P."/>
            <person name="Grigoriev I."/>
        </authorList>
    </citation>
    <scope>NUCLEOTIDE SEQUENCE</scope>
    <source>
        <strain evidence="3">CBS 110217</strain>
    </source>
</reference>
<evidence type="ECO:0000256" key="2">
    <source>
        <dbReference type="SAM" id="Phobius"/>
    </source>
</evidence>
<evidence type="ECO:0008006" key="5">
    <source>
        <dbReference type="Google" id="ProtNLM"/>
    </source>
</evidence>
<evidence type="ECO:0000256" key="1">
    <source>
        <dbReference type="SAM" id="MobiDB-lite"/>
    </source>
</evidence>
<dbReference type="OrthoDB" id="5344006at2759"/>
<feature type="transmembrane region" description="Helical" evidence="2">
    <location>
        <begin position="52"/>
        <end position="80"/>
    </location>
</feature>
<dbReference type="EMBL" id="ML978196">
    <property type="protein sequence ID" value="KAF2029798.1"/>
    <property type="molecule type" value="Genomic_DNA"/>
</dbReference>